<evidence type="ECO:0000313" key="2">
    <source>
        <dbReference type="EMBL" id="TGL60205.1"/>
    </source>
</evidence>
<proteinExistence type="predicted"/>
<evidence type="ECO:0000256" key="1">
    <source>
        <dbReference type="SAM" id="SignalP"/>
    </source>
</evidence>
<dbReference type="EMBL" id="RQGD01000022">
    <property type="protein sequence ID" value="TGL60205.1"/>
    <property type="molecule type" value="Genomic_DNA"/>
</dbReference>
<evidence type="ECO:0000313" key="3">
    <source>
        <dbReference type="Proteomes" id="UP000297693"/>
    </source>
</evidence>
<organism evidence="2 3">
    <name type="scientific">Leptospira ognonensis</name>
    <dbReference type="NCBI Taxonomy" id="2484945"/>
    <lineage>
        <taxon>Bacteria</taxon>
        <taxon>Pseudomonadati</taxon>
        <taxon>Spirochaetota</taxon>
        <taxon>Spirochaetia</taxon>
        <taxon>Leptospirales</taxon>
        <taxon>Leptospiraceae</taxon>
        <taxon>Leptospira</taxon>
    </lineage>
</organism>
<feature type="signal peptide" evidence="1">
    <location>
        <begin position="1"/>
        <end position="27"/>
    </location>
</feature>
<dbReference type="Pfam" id="PF13036">
    <property type="entry name" value="LpoB"/>
    <property type="match status" value="1"/>
</dbReference>
<dbReference type="AlphaFoldDB" id="A0A4V3JRG8"/>
<keyword evidence="3" id="KW-1185">Reference proteome</keyword>
<name>A0A4V3JRG8_9LEPT</name>
<dbReference type="OrthoDB" id="326683at2"/>
<dbReference type="Proteomes" id="UP000297693">
    <property type="component" value="Unassembled WGS sequence"/>
</dbReference>
<dbReference type="RefSeq" id="WP_135623131.1">
    <property type="nucleotide sequence ID" value="NZ_RQGD01000022.1"/>
</dbReference>
<protein>
    <submittedName>
        <fullName evidence="2">Penicillin-binding protein activator LpoB</fullName>
    </submittedName>
</protein>
<dbReference type="PROSITE" id="PS51257">
    <property type="entry name" value="PROKAR_LIPOPROTEIN"/>
    <property type="match status" value="1"/>
</dbReference>
<keyword evidence="1" id="KW-0732">Signal</keyword>
<accession>A0A4V3JRG8</accession>
<reference evidence="2" key="1">
    <citation type="journal article" date="2019" name="PLoS Negl. Trop. Dis.">
        <title>Revisiting the worldwide diversity of Leptospira species in the environment.</title>
        <authorList>
            <person name="Vincent A.T."/>
            <person name="Schiettekatte O."/>
            <person name="Bourhy P."/>
            <person name="Veyrier F.J."/>
            <person name="Picardeau M."/>
        </authorList>
    </citation>
    <scope>NUCLEOTIDE SEQUENCE [LARGE SCALE GENOMIC DNA]</scope>
    <source>
        <strain evidence="2">201702476</strain>
    </source>
</reference>
<comment type="caution">
    <text evidence="2">The sequence shown here is derived from an EMBL/GenBank/DDBJ whole genome shotgun (WGS) entry which is preliminary data.</text>
</comment>
<dbReference type="Gene3D" id="3.40.50.10610">
    <property type="entry name" value="ABC-type transport auxiliary lipoprotein component"/>
    <property type="match status" value="1"/>
</dbReference>
<gene>
    <name evidence="2" type="ORF">EHQ58_06810</name>
</gene>
<sequence>MKLFVRVNILILISIFFTSGCRSVTYADPSHVQGTKQWGVKEVRETSESMVNSLSNHYFTEIKNGYFEWERFKNNTSEHIDTDLISNEISTGLVKRNVPFVDTRLRENSSKEVSFGQTGMVNGETRVAIGKFKSPSHALKGELNDLVNYESGKKIQYIVVTLRLIKLDSTRVEWMEQSKFLKISTVEGYGL</sequence>
<dbReference type="InterPro" id="IPR014094">
    <property type="entry name" value="LpoB"/>
</dbReference>
<feature type="chain" id="PRO_5020796142" evidence="1">
    <location>
        <begin position="28"/>
        <end position="191"/>
    </location>
</feature>